<proteinExistence type="predicted"/>
<evidence type="ECO:0000313" key="2">
    <source>
        <dbReference type="EMBL" id="KKL74857.1"/>
    </source>
</evidence>
<comment type="caution">
    <text evidence="2">The sequence shown here is derived from an EMBL/GenBank/DDBJ whole genome shotgun (WGS) entry which is preliminary data.</text>
</comment>
<dbReference type="AlphaFoldDB" id="A0A0F9HI74"/>
<name>A0A0F9HI74_9ZZZZ</name>
<dbReference type="EMBL" id="LAZR01024523">
    <property type="protein sequence ID" value="KKL74857.1"/>
    <property type="molecule type" value="Genomic_DNA"/>
</dbReference>
<gene>
    <name evidence="2" type="ORF">LCGC14_2060720</name>
</gene>
<accession>A0A0F9HI74</accession>
<protein>
    <submittedName>
        <fullName evidence="2">Uncharacterized protein</fullName>
    </submittedName>
</protein>
<feature type="region of interest" description="Disordered" evidence="1">
    <location>
        <begin position="127"/>
        <end position="149"/>
    </location>
</feature>
<reference evidence="2" key="1">
    <citation type="journal article" date="2015" name="Nature">
        <title>Complex archaea that bridge the gap between prokaryotes and eukaryotes.</title>
        <authorList>
            <person name="Spang A."/>
            <person name="Saw J.H."/>
            <person name="Jorgensen S.L."/>
            <person name="Zaremba-Niedzwiedzka K."/>
            <person name="Martijn J."/>
            <person name="Lind A.E."/>
            <person name="van Eijk R."/>
            <person name="Schleper C."/>
            <person name="Guy L."/>
            <person name="Ettema T.J."/>
        </authorList>
    </citation>
    <scope>NUCLEOTIDE SEQUENCE</scope>
</reference>
<organism evidence="2">
    <name type="scientific">marine sediment metagenome</name>
    <dbReference type="NCBI Taxonomy" id="412755"/>
    <lineage>
        <taxon>unclassified sequences</taxon>
        <taxon>metagenomes</taxon>
        <taxon>ecological metagenomes</taxon>
    </lineage>
</organism>
<evidence type="ECO:0000256" key="1">
    <source>
        <dbReference type="SAM" id="MobiDB-lite"/>
    </source>
</evidence>
<sequence>MKPNCAGLDWEDIHPSLCPPCPMRAECLNLRGTIQAELVEWGALNQWVPDMDGVWGGVSFGQTSTDALCDTCSPGKKIVQGLCNKHYQRTIPERAPATTAKIVVERLPKRLRVDEPTMLGYNRAVKAGHRPTTEQADAAAAYKRTQRND</sequence>